<sequence length="600" mass="68190">MYHYPQKSFHDLLKSIRFGQTVNYPEIEQTICSQPTWIEQLQLSNVLRGHDGCVNTIEWNSEGNLLVSGSDDRQITVWNKDGHEVTNFASGHDGNIFAAKFLRNCNDSKVASGAADGSVVVNQWRSVESGCCERLREWRNSRRIKQIALDQTNDSSFFSCGEDGSILGYDIREMEPTTLFDANQGIKSIATCYSRPTLIAAALSMDGVKIYDIRYMKESLLNIATGHARILGNRGPMTATYLQFNSSGTELIVNFHNDAVYIFDTNLAQKSGPKFAEKIRELRNPSMNLENDMEPSVITMDDVKSSLDQLSRLSTDGTRGIEVLSKMIAQTLKVKQLTGTLNKQIQAQLACLYHKRGALYKQRDYMGDNMAALRDLLNSLELCPKNSLATYHLIEALNKYQQNYEGKQWIEIYKQRFGETPPKLAETTKRMRSWNPLLMKFTRDYSERYFGARNLRTDIKQARFFGGHDEYVIAGSDCGHLFVWSRENNCIVKLLKADDHVVNCAAPHPNLPLIATSGIENVIRFWSPWKINDDKESVSSKAPEHPETWCQRDVTNDRDEIVMDNNTIDRRLTPFDLLRFAVIQQDRGREIADVPGCNTS</sequence>
<reference evidence="2" key="1">
    <citation type="submission" date="2022-11" db="UniProtKB">
        <authorList>
            <consortium name="WormBaseParasite"/>
        </authorList>
    </citation>
    <scope>IDENTIFICATION</scope>
</reference>
<name>A0AC34RSY6_9BILA</name>
<evidence type="ECO:0000313" key="1">
    <source>
        <dbReference type="Proteomes" id="UP000887576"/>
    </source>
</evidence>
<protein>
    <submittedName>
        <fullName evidence="2">Uncharacterized protein</fullName>
    </submittedName>
</protein>
<evidence type="ECO:0000313" key="2">
    <source>
        <dbReference type="WBParaSite" id="JU765_v2.g9811.t1"/>
    </source>
</evidence>
<proteinExistence type="predicted"/>
<dbReference type="WBParaSite" id="JU765_v2.g9811.t1">
    <property type="protein sequence ID" value="JU765_v2.g9811.t1"/>
    <property type="gene ID" value="JU765_v2.g9811"/>
</dbReference>
<organism evidence="1 2">
    <name type="scientific">Panagrolaimus sp. JU765</name>
    <dbReference type="NCBI Taxonomy" id="591449"/>
    <lineage>
        <taxon>Eukaryota</taxon>
        <taxon>Metazoa</taxon>
        <taxon>Ecdysozoa</taxon>
        <taxon>Nematoda</taxon>
        <taxon>Chromadorea</taxon>
        <taxon>Rhabditida</taxon>
        <taxon>Tylenchina</taxon>
        <taxon>Panagrolaimomorpha</taxon>
        <taxon>Panagrolaimoidea</taxon>
        <taxon>Panagrolaimidae</taxon>
        <taxon>Panagrolaimus</taxon>
    </lineage>
</organism>
<dbReference type="Proteomes" id="UP000887576">
    <property type="component" value="Unplaced"/>
</dbReference>
<accession>A0AC34RSY6</accession>